<dbReference type="Gene3D" id="2.40.10.120">
    <property type="match status" value="1"/>
</dbReference>
<dbReference type="PANTHER" id="PTHR22939">
    <property type="entry name" value="SERINE PROTEASE FAMILY S1C HTRA-RELATED"/>
    <property type="match status" value="1"/>
</dbReference>
<dbReference type="SMART" id="SM00228">
    <property type="entry name" value="PDZ"/>
    <property type="match status" value="1"/>
</dbReference>
<keyword evidence="2 6" id="KW-0645">Protease</keyword>
<dbReference type="GO" id="GO:0006508">
    <property type="term" value="P:proteolysis"/>
    <property type="evidence" value="ECO:0007669"/>
    <property type="project" value="UniProtKB-KW"/>
</dbReference>
<dbReference type="InterPro" id="IPR001940">
    <property type="entry name" value="Peptidase_S1C"/>
</dbReference>
<comment type="similarity">
    <text evidence="1">Belongs to the peptidase S1C family.</text>
</comment>
<feature type="signal peptide" evidence="4">
    <location>
        <begin position="1"/>
        <end position="37"/>
    </location>
</feature>
<keyword evidence="3" id="KW-0378">Hydrolase</keyword>
<dbReference type="InterPro" id="IPR036034">
    <property type="entry name" value="PDZ_sf"/>
</dbReference>
<feature type="domain" description="PDZ" evidence="5">
    <location>
        <begin position="267"/>
        <end position="340"/>
    </location>
</feature>
<evidence type="ECO:0000256" key="3">
    <source>
        <dbReference type="ARBA" id="ARBA00022801"/>
    </source>
</evidence>
<dbReference type="PRINTS" id="PR00834">
    <property type="entry name" value="PROTEASES2C"/>
</dbReference>
<evidence type="ECO:0000313" key="6">
    <source>
        <dbReference type="EMBL" id="PQO34092.1"/>
    </source>
</evidence>
<gene>
    <name evidence="6" type="ORF">C5Y83_11135</name>
</gene>
<name>A0A2S8FPH6_9BACT</name>
<dbReference type="OrthoDB" id="264239at2"/>
<feature type="chain" id="PRO_5015599351" evidence="4">
    <location>
        <begin position="38"/>
        <end position="351"/>
    </location>
</feature>
<dbReference type="SUPFAM" id="SSF50156">
    <property type="entry name" value="PDZ domain-like"/>
    <property type="match status" value="1"/>
</dbReference>
<proteinExistence type="inferred from homology"/>
<dbReference type="SUPFAM" id="SSF50494">
    <property type="entry name" value="Trypsin-like serine proteases"/>
    <property type="match status" value="1"/>
</dbReference>
<dbReference type="InterPro" id="IPR009003">
    <property type="entry name" value="Peptidase_S1_PA"/>
</dbReference>
<organism evidence="6 7">
    <name type="scientific">Blastopirellula marina</name>
    <dbReference type="NCBI Taxonomy" id="124"/>
    <lineage>
        <taxon>Bacteria</taxon>
        <taxon>Pseudomonadati</taxon>
        <taxon>Planctomycetota</taxon>
        <taxon>Planctomycetia</taxon>
        <taxon>Pirellulales</taxon>
        <taxon>Pirellulaceae</taxon>
        <taxon>Blastopirellula</taxon>
    </lineage>
</organism>
<dbReference type="PANTHER" id="PTHR22939:SF129">
    <property type="entry name" value="SERINE PROTEASE HTRA2, MITOCHONDRIAL"/>
    <property type="match status" value="1"/>
</dbReference>
<accession>A0A2S8FPH6</accession>
<dbReference type="Pfam" id="PF13365">
    <property type="entry name" value="Trypsin_2"/>
    <property type="match status" value="1"/>
</dbReference>
<protein>
    <submittedName>
        <fullName evidence="6">Serine protease</fullName>
    </submittedName>
</protein>
<dbReference type="InterPro" id="IPR001478">
    <property type="entry name" value="PDZ"/>
</dbReference>
<evidence type="ECO:0000256" key="2">
    <source>
        <dbReference type="ARBA" id="ARBA00022670"/>
    </source>
</evidence>
<keyword evidence="4" id="KW-0732">Signal</keyword>
<evidence type="ECO:0000256" key="4">
    <source>
        <dbReference type="SAM" id="SignalP"/>
    </source>
</evidence>
<sequence length="351" mass="38186">MSFLPVRGLKMYGKPTARLLLLSLVLSGICVTTNALQAEATLRDITRDVQRKVVKIYGAGGLRGLESYQSGSLITPNGHILTAWSYVLDSSVITVVLDDGRHFTAELASADPRFGIALLKIEAEELPYFNLDEGVEIEPGDRILSFSNLFGIAAGDEPASVLSGYVSAIAPLEARRSAFPSAYQGPVLIVDAIVNNPGAAGGVLTDQEGHFVGLIGKELRSSRNDIWLNYALPVGEIKEPIEDLIAGRSRPVVDPQQEKPQNPLTLAHLGLVLVPNVLDKTPLYIERVEGESLAAEGKLQPDDLIMYIDGTLVSSQDALIEKLSYMDRDQRFSLIVLRNQDLIEITLNELK</sequence>
<evidence type="ECO:0000259" key="5">
    <source>
        <dbReference type="SMART" id="SM00228"/>
    </source>
</evidence>
<reference evidence="6 7" key="1">
    <citation type="submission" date="2018-02" db="EMBL/GenBank/DDBJ databases">
        <title>Comparative genomes isolates from brazilian mangrove.</title>
        <authorList>
            <person name="Araujo J.E."/>
            <person name="Taketani R.G."/>
            <person name="Silva M.C.P."/>
            <person name="Loureco M.V."/>
            <person name="Andreote F.D."/>
        </authorList>
    </citation>
    <scope>NUCLEOTIDE SEQUENCE [LARGE SCALE GENOMIC DNA]</scope>
    <source>
        <strain evidence="6 7">Hex-1 MGV</strain>
    </source>
</reference>
<comment type="caution">
    <text evidence="6">The sequence shown here is derived from an EMBL/GenBank/DDBJ whole genome shotgun (WGS) entry which is preliminary data.</text>
</comment>
<dbReference type="Gene3D" id="2.30.42.10">
    <property type="match status" value="1"/>
</dbReference>
<dbReference type="GO" id="GO:0004252">
    <property type="term" value="F:serine-type endopeptidase activity"/>
    <property type="evidence" value="ECO:0007669"/>
    <property type="project" value="InterPro"/>
</dbReference>
<dbReference type="AlphaFoldDB" id="A0A2S8FPH6"/>
<dbReference type="Proteomes" id="UP000238322">
    <property type="component" value="Unassembled WGS sequence"/>
</dbReference>
<evidence type="ECO:0000256" key="1">
    <source>
        <dbReference type="ARBA" id="ARBA00010541"/>
    </source>
</evidence>
<dbReference type="EMBL" id="PUHY01000010">
    <property type="protein sequence ID" value="PQO34092.1"/>
    <property type="molecule type" value="Genomic_DNA"/>
</dbReference>
<evidence type="ECO:0000313" key="7">
    <source>
        <dbReference type="Proteomes" id="UP000238322"/>
    </source>
</evidence>